<feature type="compositionally biased region" description="Basic residues" evidence="1">
    <location>
        <begin position="271"/>
        <end position="287"/>
    </location>
</feature>
<accession>A0AAD2JPT6</accession>
<dbReference type="AlphaFoldDB" id="A0AAD2JPT6"/>
<feature type="compositionally biased region" description="Low complexity" evidence="1">
    <location>
        <begin position="297"/>
        <end position="306"/>
    </location>
</feature>
<feature type="region of interest" description="Disordered" evidence="1">
    <location>
        <begin position="112"/>
        <end position="448"/>
    </location>
</feature>
<organism evidence="2 3">
    <name type="scientific">Cylindrotheca closterium</name>
    <dbReference type="NCBI Taxonomy" id="2856"/>
    <lineage>
        <taxon>Eukaryota</taxon>
        <taxon>Sar</taxon>
        <taxon>Stramenopiles</taxon>
        <taxon>Ochrophyta</taxon>
        <taxon>Bacillariophyta</taxon>
        <taxon>Bacillariophyceae</taxon>
        <taxon>Bacillariophycidae</taxon>
        <taxon>Bacillariales</taxon>
        <taxon>Bacillariaceae</taxon>
        <taxon>Cylindrotheca</taxon>
    </lineage>
</organism>
<proteinExistence type="predicted"/>
<evidence type="ECO:0000313" key="3">
    <source>
        <dbReference type="Proteomes" id="UP001295423"/>
    </source>
</evidence>
<dbReference type="EMBL" id="CAKOGP040002502">
    <property type="protein sequence ID" value="CAJ1970359.1"/>
    <property type="molecule type" value="Genomic_DNA"/>
</dbReference>
<feature type="compositionally biased region" description="Basic and acidic residues" evidence="1">
    <location>
        <begin position="206"/>
        <end position="220"/>
    </location>
</feature>
<reference evidence="2" key="1">
    <citation type="submission" date="2023-08" db="EMBL/GenBank/DDBJ databases">
        <authorList>
            <person name="Audoor S."/>
            <person name="Bilcke G."/>
        </authorList>
    </citation>
    <scope>NUCLEOTIDE SEQUENCE</scope>
</reference>
<name>A0AAD2JPT6_9STRA</name>
<feature type="compositionally biased region" description="Low complexity" evidence="1">
    <location>
        <begin position="168"/>
        <end position="179"/>
    </location>
</feature>
<sequence>MSTADTLKCGSNHSLLSVNSRTRAQLMRDNKLKRDSFRVGQRESIQGALAGILGDSINDDWSVDGESFCSRQSAPAPASTTKAMRYGRRCSITKFSLEPPPAVPTSVEARHNLGRSDHSDDEVSVCSQLSDTSRRSETKNKRYGRRCSITKYSLAEQDSHSQQEDFETSSVHSGTSHSSFPETPVHCSTIDSLPLPMKNRRKSKKTRDSISKYSNHDSMKGDILAASMHTGDNKKMKKRSSKLEKKTDNKTSSLASPDSPSTVASSEATTTKKKKKKKKKKELKLHKEKPSESDCASVSSSTVKSVTSEKRRQKRRCSVTKYNLEVEDQMNTSFSGPIPPPAAAAAAVIAPPSSPTKATDEKAPASPAKSPPRRHCQRRTSVTAYTPGIMDAAEKSPGALSKRPSIISAPKTKMEKETNKSPGRQGRRNSITKYSLEKSKPQNFPAAA</sequence>
<protein>
    <submittedName>
        <fullName evidence="2">Uncharacterized protein</fullName>
    </submittedName>
</protein>
<comment type="caution">
    <text evidence="2">The sequence shown here is derived from an EMBL/GenBank/DDBJ whole genome shotgun (WGS) entry which is preliminary data.</text>
</comment>
<feature type="compositionally biased region" description="Polar residues" evidence="1">
    <location>
        <begin position="250"/>
        <end position="269"/>
    </location>
</feature>
<gene>
    <name evidence="2" type="ORF">CYCCA115_LOCUS24378</name>
</gene>
<evidence type="ECO:0000313" key="2">
    <source>
        <dbReference type="EMBL" id="CAJ1970359.1"/>
    </source>
</evidence>
<dbReference type="Proteomes" id="UP001295423">
    <property type="component" value="Unassembled WGS sequence"/>
</dbReference>
<evidence type="ECO:0000256" key="1">
    <source>
        <dbReference type="SAM" id="MobiDB-lite"/>
    </source>
</evidence>
<keyword evidence="3" id="KW-1185">Reference proteome</keyword>